<comment type="caution">
    <text evidence="1">The sequence shown here is derived from an EMBL/GenBank/DDBJ whole genome shotgun (WGS) entry which is preliminary data.</text>
</comment>
<reference evidence="1 2" key="1">
    <citation type="journal article" date="2022" name="Genome Biol. Evol.">
        <title>The Spruce Budworm Genome: Reconstructing the Evolutionary History of Antifreeze Proteins.</title>
        <authorList>
            <person name="Beliveau C."/>
            <person name="Gagne P."/>
            <person name="Picq S."/>
            <person name="Vernygora O."/>
            <person name="Keeling C.I."/>
            <person name="Pinkney K."/>
            <person name="Doucet D."/>
            <person name="Wen F."/>
            <person name="Johnston J.S."/>
            <person name="Maaroufi H."/>
            <person name="Boyle B."/>
            <person name="Laroche J."/>
            <person name="Dewar K."/>
            <person name="Juretic N."/>
            <person name="Blackburn G."/>
            <person name="Nisole A."/>
            <person name="Brunet B."/>
            <person name="Brandao M."/>
            <person name="Lumley L."/>
            <person name="Duan J."/>
            <person name="Quan G."/>
            <person name="Lucarotti C.J."/>
            <person name="Roe A.D."/>
            <person name="Sperling F.A.H."/>
            <person name="Levesque R.C."/>
            <person name="Cusson M."/>
        </authorList>
    </citation>
    <scope>NUCLEOTIDE SEQUENCE [LARGE SCALE GENOMIC DNA]</scope>
    <source>
        <strain evidence="1">Glfc:IPQL:Cfum</strain>
    </source>
</reference>
<gene>
    <name evidence="1" type="ORF">MSG28_001022</name>
</gene>
<accession>A0ACC0K3D8</accession>
<sequence length="830" mass="93492">MNSRSSVNETNLVNFSADLSTLNQLETKDGLLSFPFDHIYACHSESSDRRPTLTLDKEVEITTHCVVSEDKELVVSQGPDVARLSEQLSASESQNKRLKDLLVYHLDLIQQQNELITKREKLYQALKQENETLKSKLSRMDRRLTVNQRHFANPPPLVHVPSSSATSVTSTVVKSEPSPPSQIMLNSFTELLLTDNRTNSFIFESDINKTKPFTQEPFEIARASESDNLGVPTILDANINCENFTMIENKRSFVKKEIKTENRPEPLYTVTSNSGNQVIQRIQRNRRRTTSGISSLNRMSKSPGAKVEPLESAKLLEDDKGFERSFSVNKKSKMINTYGKSKTNFKRTSQFTGSLSDRLQLIDTTPTGEDPYQLGEADMREQSPIPKLMLQKTNHGRMKICTETAAEGTAAARRIYDAPPPPPPVDNKAATRIKLDRYNLTNTTYMHPSEIKNENSPKTLIVVEPDLDIVKTEPEIDWRMYNPNKPGNETSLCDFSYGENSSNLASNILPSLDAVEFQDLFSSESPLNLDSLTPMEYSPTASTDKSAADKSKRRAARTTSLVGPNTSGEEAAGSKRGGDSKRGRKRALSTGLLKTKRDVPQKGPAILPPKPKLIKGKLIVVIAATEINHLCKLQLSNYHAACRGKKSPLPGMVTKKPYHTLVGDPDISWYLGLDPEVKPDDIDPPADSKVSTVEVPRWREKPYTSCYTLEGTENLDDKVFEKRHQKLEAEERRQLRWHMRRIREQRHVERLRQRQRDPWGGGASPAHAPPSVFTIWPHTQRDLRFIEITDTLPVMAFGEILPAIPSADFMLPWVRTSKALKRSKRSKTLH</sequence>
<dbReference type="Proteomes" id="UP001064048">
    <property type="component" value="Chromosome Z"/>
</dbReference>
<protein>
    <submittedName>
        <fullName evidence="1">Uncharacterized protein</fullName>
    </submittedName>
</protein>
<evidence type="ECO:0000313" key="2">
    <source>
        <dbReference type="Proteomes" id="UP001064048"/>
    </source>
</evidence>
<keyword evidence="2" id="KW-1185">Reference proteome</keyword>
<dbReference type="EMBL" id="CM046131">
    <property type="protein sequence ID" value="KAI8430896.1"/>
    <property type="molecule type" value="Genomic_DNA"/>
</dbReference>
<proteinExistence type="predicted"/>
<organism evidence="1 2">
    <name type="scientific">Choristoneura fumiferana</name>
    <name type="common">Spruce budworm moth</name>
    <name type="synonym">Archips fumiferana</name>
    <dbReference type="NCBI Taxonomy" id="7141"/>
    <lineage>
        <taxon>Eukaryota</taxon>
        <taxon>Metazoa</taxon>
        <taxon>Ecdysozoa</taxon>
        <taxon>Arthropoda</taxon>
        <taxon>Hexapoda</taxon>
        <taxon>Insecta</taxon>
        <taxon>Pterygota</taxon>
        <taxon>Neoptera</taxon>
        <taxon>Endopterygota</taxon>
        <taxon>Lepidoptera</taxon>
        <taxon>Glossata</taxon>
        <taxon>Ditrysia</taxon>
        <taxon>Tortricoidea</taxon>
        <taxon>Tortricidae</taxon>
        <taxon>Tortricinae</taxon>
        <taxon>Choristoneura</taxon>
    </lineage>
</organism>
<evidence type="ECO:0000313" key="1">
    <source>
        <dbReference type="EMBL" id="KAI8430896.1"/>
    </source>
</evidence>
<name>A0ACC0K3D8_CHOFU</name>